<keyword evidence="3" id="KW-1185">Reference proteome</keyword>
<name>K0K4V5_SACES</name>
<sequence>MCGRAGRLGRALAPSDDVVLVPVTATAPPRRARPRSHVRPVLPARREVSAREVLDAHLDRVERVNPAVNAIVTLAVEHARRPARRAQGLDRSLRNAAHGAGRGAADAGAQPARPAPPAVVGGVTVVSQVPPFDVRLPYPPEVAGVPSGTYLDWMRSCWSISATGLPAASVRFGFTADGPPRVTSPSRRTCRARTNPPGCAR</sequence>
<organism evidence="2 3">
    <name type="scientific">Saccharothrix espanaensis (strain ATCC 51144 / DSM 44229 / JCM 9112 / NBRC 15066 / NRRL 15764)</name>
    <dbReference type="NCBI Taxonomy" id="1179773"/>
    <lineage>
        <taxon>Bacteria</taxon>
        <taxon>Bacillati</taxon>
        <taxon>Actinomycetota</taxon>
        <taxon>Actinomycetes</taxon>
        <taxon>Pseudonocardiales</taxon>
        <taxon>Pseudonocardiaceae</taxon>
        <taxon>Saccharothrix</taxon>
    </lineage>
</organism>
<evidence type="ECO:0000256" key="1">
    <source>
        <dbReference type="SAM" id="MobiDB-lite"/>
    </source>
</evidence>
<dbReference type="KEGG" id="sesp:BN6_46295"/>
<dbReference type="eggNOG" id="COG0154">
    <property type="taxonomic scope" value="Bacteria"/>
</dbReference>
<protein>
    <submittedName>
        <fullName evidence="2">Uncharacterized protein</fullName>
    </submittedName>
</protein>
<dbReference type="AlphaFoldDB" id="K0K4V5"/>
<dbReference type="Proteomes" id="UP000006281">
    <property type="component" value="Chromosome"/>
</dbReference>
<reference evidence="2 3" key="1">
    <citation type="journal article" date="2012" name="BMC Genomics">
        <title>Complete genome sequence of Saccharothrix espanaensis DSM 44229T and comparison to the other completely sequenced Pseudonocardiaceae.</title>
        <authorList>
            <person name="Strobel T."/>
            <person name="Al-Dilaimi A."/>
            <person name="Blom J."/>
            <person name="Gessner A."/>
            <person name="Kalinowski J."/>
            <person name="Luzhetska M."/>
            <person name="Puhler A."/>
            <person name="Szczepanowski R."/>
            <person name="Bechthold A."/>
            <person name="Ruckert C."/>
        </authorList>
    </citation>
    <scope>NUCLEOTIDE SEQUENCE [LARGE SCALE GENOMIC DNA]</scope>
    <source>
        <strain evidence="3">ATCC 51144 / DSM 44229 / JCM 9112 / NBRC 15066 / NRRL 15764</strain>
    </source>
</reference>
<dbReference type="STRING" id="1179773.BN6_46295"/>
<dbReference type="HOGENOM" id="CLU_1359594_0_0_11"/>
<feature type="region of interest" description="Disordered" evidence="1">
    <location>
        <begin position="179"/>
        <end position="201"/>
    </location>
</feature>
<feature type="region of interest" description="Disordered" evidence="1">
    <location>
        <begin position="97"/>
        <end position="116"/>
    </location>
</feature>
<dbReference type="InterPro" id="IPR036928">
    <property type="entry name" value="AS_sf"/>
</dbReference>
<gene>
    <name evidence="2" type="ordered locus">BN6_46295</name>
</gene>
<evidence type="ECO:0000313" key="3">
    <source>
        <dbReference type="Proteomes" id="UP000006281"/>
    </source>
</evidence>
<proteinExistence type="predicted"/>
<dbReference type="Gene3D" id="3.90.1300.10">
    <property type="entry name" value="Amidase signature (AS) domain"/>
    <property type="match status" value="1"/>
</dbReference>
<dbReference type="SUPFAM" id="SSF75304">
    <property type="entry name" value="Amidase signature (AS) enzymes"/>
    <property type="match status" value="1"/>
</dbReference>
<accession>K0K4V5</accession>
<evidence type="ECO:0000313" key="2">
    <source>
        <dbReference type="EMBL" id="CCH31909.1"/>
    </source>
</evidence>
<dbReference type="EMBL" id="HE804045">
    <property type="protein sequence ID" value="CCH31909.1"/>
    <property type="molecule type" value="Genomic_DNA"/>
</dbReference>